<dbReference type="CDD" id="cd00140">
    <property type="entry name" value="beta_clamp"/>
    <property type="match status" value="1"/>
</dbReference>
<evidence type="ECO:0000256" key="2">
    <source>
        <dbReference type="ARBA" id="ARBA00010752"/>
    </source>
</evidence>
<dbReference type="AlphaFoldDB" id="A0A2G4R4X8"/>
<sequence length="355" mass="41327">MKININKNTLEAAILLCNAYVDKKDLSTITSHLLFEANEDKLIIKASDYEIGINYKIKKIRIENPGFATANAKSIADVIKNLNNEEIILETIDNFLFIRQKNTKYKLPMFNHEDFPAFPSIENKNKFDIDSSDLSRSLKKVLPSIDTNNPKYSLNGAYLDIKENKINFVSSDSKRLAIYTLNKTNNNEFHISIPKKAIMEMQKLFYEKIEIYYDENILIAKNENFEFFTKLINDKFPDYEKVIPQQFKQEFTLQTEDFIDALKKISVVTESMKLHFTKNKIIFEGISLDNMEAKTELEKELEVKDDFSLTIKIKYLLDFLNSIEENEFKIKINEPNLAFVVSSNELEVVIMPMII</sequence>
<evidence type="ECO:0000256" key="7">
    <source>
        <dbReference type="ARBA" id="ARBA00022705"/>
    </source>
</evidence>
<evidence type="ECO:0000313" key="15">
    <source>
        <dbReference type="Proteomes" id="UP000237472"/>
    </source>
</evidence>
<dbReference type="InterPro" id="IPR022637">
    <property type="entry name" value="DNA_polIII_beta_cen"/>
</dbReference>
<dbReference type="Pfam" id="PF00712">
    <property type="entry name" value="DNA_pol3_beta"/>
    <property type="match status" value="1"/>
</dbReference>
<keyword evidence="5 10" id="KW-0808">Transferase</keyword>
<name>A0A2G4R4X8_9BACT</name>
<dbReference type="GO" id="GO:0003677">
    <property type="term" value="F:DNA binding"/>
    <property type="evidence" value="ECO:0007669"/>
    <property type="project" value="UniProtKB-UniRule"/>
</dbReference>
<keyword evidence="4 10" id="KW-0963">Cytoplasm</keyword>
<evidence type="ECO:0000256" key="3">
    <source>
        <dbReference type="ARBA" id="ARBA00021035"/>
    </source>
</evidence>
<keyword evidence="7 10" id="KW-0235">DNA replication</keyword>
<feature type="domain" description="DNA polymerase III beta sliding clamp C-terminal" evidence="13">
    <location>
        <begin position="241"/>
        <end position="353"/>
    </location>
</feature>
<evidence type="ECO:0000256" key="9">
    <source>
        <dbReference type="ARBA" id="ARBA00023125"/>
    </source>
</evidence>
<evidence type="ECO:0000256" key="5">
    <source>
        <dbReference type="ARBA" id="ARBA00022679"/>
    </source>
</evidence>
<dbReference type="PANTHER" id="PTHR30478:SF0">
    <property type="entry name" value="BETA SLIDING CLAMP"/>
    <property type="match status" value="1"/>
</dbReference>
<evidence type="ECO:0000259" key="12">
    <source>
        <dbReference type="Pfam" id="PF02767"/>
    </source>
</evidence>
<dbReference type="RefSeq" id="WP_099461494.1">
    <property type="nucleotide sequence ID" value="NZ_CP041617.1"/>
</dbReference>
<evidence type="ECO:0000313" key="14">
    <source>
        <dbReference type="EMBL" id="PHY90845.1"/>
    </source>
</evidence>
<dbReference type="GeneID" id="77265713"/>
<dbReference type="SMART" id="SM00480">
    <property type="entry name" value="POL3Bc"/>
    <property type="match status" value="1"/>
</dbReference>
<dbReference type="SUPFAM" id="SSF55979">
    <property type="entry name" value="DNA clamp"/>
    <property type="match status" value="3"/>
</dbReference>
<organism evidence="14 15">
    <name type="scientific">Campylobacter vulpis</name>
    <dbReference type="NCBI Taxonomy" id="1655500"/>
    <lineage>
        <taxon>Bacteria</taxon>
        <taxon>Pseudomonadati</taxon>
        <taxon>Campylobacterota</taxon>
        <taxon>Epsilonproteobacteria</taxon>
        <taxon>Campylobacterales</taxon>
        <taxon>Campylobacteraceae</taxon>
        <taxon>Campylobacter</taxon>
    </lineage>
</organism>
<reference evidence="15" key="1">
    <citation type="submission" date="2015-06" db="EMBL/GenBank/DDBJ databases">
        <authorList>
            <person name="Parisi A."/>
            <person name="Chiara M."/>
            <person name="Florio D."/>
            <person name="Miccolupo A."/>
            <person name="Manzari C."/>
            <person name="Mion D."/>
            <person name="Caruso M."/>
            <person name="D'erchia A.M."/>
            <person name="Zanoni R."/>
        </authorList>
    </citation>
    <scope>NUCLEOTIDE SEQUENCE [LARGE SCALE GENOMIC DNA]</scope>
    <source>
        <strain evidence="15">73/13</strain>
    </source>
</reference>
<evidence type="ECO:0000256" key="8">
    <source>
        <dbReference type="ARBA" id="ARBA00022932"/>
    </source>
</evidence>
<comment type="subunit">
    <text evidence="10">Forms a ring-shaped head-to-tail homodimer around DNA.</text>
</comment>
<dbReference type="Pfam" id="PF02768">
    <property type="entry name" value="DNA_pol3_beta_3"/>
    <property type="match status" value="1"/>
</dbReference>
<gene>
    <name evidence="14" type="ORF">AA994_04225</name>
</gene>
<feature type="domain" description="DNA polymerase III beta sliding clamp central" evidence="12">
    <location>
        <begin position="129"/>
        <end position="238"/>
    </location>
</feature>
<comment type="function">
    <text evidence="10">Confers DNA tethering and processivity to DNA polymerases and other proteins. Acts as a clamp, forming a ring around DNA (a reaction catalyzed by the clamp-loading complex) which diffuses in an ATP-independent manner freely and bidirectionally along dsDNA. Initially characterized for its ability to contact the catalytic subunit of DNA polymerase III (Pol III), a complex, multichain enzyme responsible for most of the replicative synthesis in bacteria; Pol III exhibits 3'-5' exonuclease proofreading activity. The beta chain is required for initiation of replication as well as for processivity of DNA replication.</text>
</comment>
<dbReference type="InterPro" id="IPR022635">
    <property type="entry name" value="DNA_polIII_beta_C"/>
</dbReference>
<evidence type="ECO:0000256" key="10">
    <source>
        <dbReference type="PIRNR" id="PIRNR000804"/>
    </source>
</evidence>
<protein>
    <recommendedName>
        <fullName evidence="3 10">Beta sliding clamp</fullName>
    </recommendedName>
</protein>
<keyword evidence="8 10" id="KW-0239">DNA-directed DNA polymerase</keyword>
<evidence type="ECO:0000259" key="11">
    <source>
        <dbReference type="Pfam" id="PF00712"/>
    </source>
</evidence>
<dbReference type="InterPro" id="IPR022634">
    <property type="entry name" value="DNA_polIII_beta_N"/>
</dbReference>
<comment type="similarity">
    <text evidence="2 10">Belongs to the beta sliding clamp family.</text>
</comment>
<comment type="caution">
    <text evidence="14">The sequence shown here is derived from an EMBL/GenBank/DDBJ whole genome shotgun (WGS) entry which is preliminary data.</text>
</comment>
<dbReference type="GO" id="GO:0003887">
    <property type="term" value="F:DNA-directed DNA polymerase activity"/>
    <property type="evidence" value="ECO:0007669"/>
    <property type="project" value="UniProtKB-UniRule"/>
</dbReference>
<evidence type="ECO:0000256" key="6">
    <source>
        <dbReference type="ARBA" id="ARBA00022695"/>
    </source>
</evidence>
<evidence type="ECO:0000256" key="1">
    <source>
        <dbReference type="ARBA" id="ARBA00004496"/>
    </source>
</evidence>
<dbReference type="GO" id="GO:0008408">
    <property type="term" value="F:3'-5' exonuclease activity"/>
    <property type="evidence" value="ECO:0007669"/>
    <property type="project" value="InterPro"/>
</dbReference>
<dbReference type="OrthoDB" id="8421503at2"/>
<dbReference type="Gene3D" id="3.10.150.10">
    <property type="entry name" value="DNA Polymerase III, subunit A, domain 2"/>
    <property type="match status" value="3"/>
</dbReference>
<dbReference type="PIRSF" id="PIRSF000804">
    <property type="entry name" value="DNA_pol_III_b"/>
    <property type="match status" value="1"/>
</dbReference>
<dbReference type="GO" id="GO:0009360">
    <property type="term" value="C:DNA polymerase III complex"/>
    <property type="evidence" value="ECO:0007669"/>
    <property type="project" value="InterPro"/>
</dbReference>
<proteinExistence type="inferred from homology"/>
<dbReference type="InterPro" id="IPR001001">
    <property type="entry name" value="DNA_polIII_beta"/>
</dbReference>
<dbReference type="GO" id="GO:0006271">
    <property type="term" value="P:DNA strand elongation involved in DNA replication"/>
    <property type="evidence" value="ECO:0007669"/>
    <property type="project" value="TreeGrafter"/>
</dbReference>
<accession>A0A2G4R4X8</accession>
<keyword evidence="6 10" id="KW-0548">Nucleotidyltransferase</keyword>
<keyword evidence="9" id="KW-0238">DNA-binding</keyword>
<dbReference type="GO" id="GO:0005737">
    <property type="term" value="C:cytoplasm"/>
    <property type="evidence" value="ECO:0007669"/>
    <property type="project" value="UniProtKB-SubCell"/>
</dbReference>
<dbReference type="Pfam" id="PF02767">
    <property type="entry name" value="DNA_pol3_beta_2"/>
    <property type="match status" value="1"/>
</dbReference>
<comment type="subcellular location">
    <subcellularLocation>
        <location evidence="1 10">Cytoplasm</location>
    </subcellularLocation>
</comment>
<evidence type="ECO:0000259" key="13">
    <source>
        <dbReference type="Pfam" id="PF02768"/>
    </source>
</evidence>
<dbReference type="PANTHER" id="PTHR30478">
    <property type="entry name" value="DNA POLYMERASE III SUBUNIT BETA"/>
    <property type="match status" value="1"/>
</dbReference>
<feature type="domain" description="DNA polymerase III beta sliding clamp N-terminal" evidence="11">
    <location>
        <begin position="1"/>
        <end position="118"/>
    </location>
</feature>
<dbReference type="EMBL" id="LDWY01000049">
    <property type="protein sequence ID" value="PHY90845.1"/>
    <property type="molecule type" value="Genomic_DNA"/>
</dbReference>
<dbReference type="InterPro" id="IPR046938">
    <property type="entry name" value="DNA_clamp_sf"/>
</dbReference>
<dbReference type="NCBIfam" id="TIGR00663">
    <property type="entry name" value="dnan"/>
    <property type="match status" value="1"/>
</dbReference>
<dbReference type="Proteomes" id="UP000237472">
    <property type="component" value="Unassembled WGS sequence"/>
</dbReference>
<evidence type="ECO:0000256" key="4">
    <source>
        <dbReference type="ARBA" id="ARBA00022490"/>
    </source>
</evidence>